<dbReference type="InterPro" id="IPR009100">
    <property type="entry name" value="AcylCoA_DH/oxidase_NM_dom_sf"/>
</dbReference>
<reference evidence="9 10" key="1">
    <citation type="submission" date="2020-03" db="EMBL/GenBank/DDBJ databases">
        <title>Draft genome of Streptomyces sp. ventii, isolated from the Axial Seamount in the Pacific Ocean, and resequencing of the two type strains Streptomyces lonarensis strain NCL 716 and Streptomyces bohaiensis strain 11A07.</title>
        <authorList>
            <person name="Loughran R.M."/>
            <person name="Pfannmuller K.M."/>
            <person name="Wasson B.J."/>
            <person name="Deadmond M.C."/>
            <person name="Paddock B.E."/>
            <person name="Koyack M.J."/>
            <person name="Gallegos D.A."/>
            <person name="Mitchell E.A."/>
            <person name="Ushijima B."/>
            <person name="Saw J.H."/>
            <person name="Mcphail K.L."/>
            <person name="Videau P."/>
        </authorList>
    </citation>
    <scope>NUCLEOTIDE SEQUENCE [LARGE SCALE GENOMIC DNA]</scope>
    <source>
        <strain evidence="9 10">NCL716</strain>
    </source>
</reference>
<dbReference type="Pfam" id="PF02771">
    <property type="entry name" value="Acyl-CoA_dh_N"/>
    <property type="match status" value="1"/>
</dbReference>
<dbReference type="InterPro" id="IPR037069">
    <property type="entry name" value="AcylCoA_DH/ox_N_sf"/>
</dbReference>
<dbReference type="InterPro" id="IPR046373">
    <property type="entry name" value="Acyl-CoA_Oxase/DH_mid-dom_sf"/>
</dbReference>
<dbReference type="InterPro" id="IPR006091">
    <property type="entry name" value="Acyl-CoA_Oxase/DH_mid-dom"/>
</dbReference>
<dbReference type="EMBL" id="JAAVJD010000379">
    <property type="protein sequence ID" value="NJQ08683.1"/>
    <property type="molecule type" value="Genomic_DNA"/>
</dbReference>
<dbReference type="GO" id="GO:0005886">
    <property type="term" value="C:plasma membrane"/>
    <property type="evidence" value="ECO:0007669"/>
    <property type="project" value="TreeGrafter"/>
</dbReference>
<evidence type="ECO:0000256" key="3">
    <source>
        <dbReference type="ARBA" id="ARBA00022630"/>
    </source>
</evidence>
<evidence type="ECO:0000313" key="9">
    <source>
        <dbReference type="EMBL" id="NJQ08683.1"/>
    </source>
</evidence>
<sequence>MTGVQEPGRLARLRGAARELAVPLREVAPAVDRDPSVLPELVRSGRLPWREFSGLPAAHHTAPIRVGDRSTAADSCVEQAVVWEEMARADAGVALGLPGPAMSGFMIAELADAEQRERYYGLLASDRPVWTFFGMTEPSHGSDPASMGTALRPDATGSLALTGTKRFIGNGARAEIGVVFARRAPGPLGLTAVLVDTARPGFDARPLDTVGLRGLELSELRIAELPVAEEDVLGRHLRASRRGMWAAVRTFNRFRPLVATLALGVAQAAHEYAEQTLRPTPRAFHRYAAHEFAGRLAGVRAMVAAAALAADHGAASGAAASAAKLHATRLAEELTQRAVAALGPGARFDHPLLDKWVRDARAFEFMEGTSNIQRLNLAQGYLQERDRRAVAA</sequence>
<dbReference type="Gene3D" id="1.10.540.10">
    <property type="entry name" value="Acyl-CoA dehydrogenase/oxidase, N-terminal domain"/>
    <property type="match status" value="1"/>
</dbReference>
<comment type="similarity">
    <text evidence="2 5">Belongs to the acyl-CoA dehydrogenase family.</text>
</comment>
<evidence type="ECO:0000256" key="5">
    <source>
        <dbReference type="RuleBase" id="RU362125"/>
    </source>
</evidence>
<comment type="caution">
    <text evidence="9">The sequence shown here is derived from an EMBL/GenBank/DDBJ whole genome shotgun (WGS) entry which is preliminary data.</text>
</comment>
<dbReference type="GO" id="GO:0050660">
    <property type="term" value="F:flavin adenine dinucleotide binding"/>
    <property type="evidence" value="ECO:0007669"/>
    <property type="project" value="InterPro"/>
</dbReference>
<accession>A0A7X6I1C8</accession>
<dbReference type="InterPro" id="IPR009075">
    <property type="entry name" value="AcylCo_DH/oxidase_C"/>
</dbReference>
<dbReference type="PANTHER" id="PTHR43884">
    <property type="entry name" value="ACYL-COA DEHYDROGENASE"/>
    <property type="match status" value="1"/>
</dbReference>
<comment type="cofactor">
    <cofactor evidence="1 5">
        <name>FAD</name>
        <dbReference type="ChEBI" id="CHEBI:57692"/>
    </cofactor>
</comment>
<dbReference type="SUPFAM" id="SSF56645">
    <property type="entry name" value="Acyl-CoA dehydrogenase NM domain-like"/>
    <property type="match status" value="1"/>
</dbReference>
<evidence type="ECO:0000256" key="1">
    <source>
        <dbReference type="ARBA" id="ARBA00001974"/>
    </source>
</evidence>
<dbReference type="AlphaFoldDB" id="A0A7X6I1C8"/>
<evidence type="ECO:0000256" key="4">
    <source>
        <dbReference type="ARBA" id="ARBA00022827"/>
    </source>
</evidence>
<dbReference type="Proteomes" id="UP000578686">
    <property type="component" value="Unassembled WGS sequence"/>
</dbReference>
<dbReference type="Pfam" id="PF02770">
    <property type="entry name" value="Acyl-CoA_dh_M"/>
    <property type="match status" value="1"/>
</dbReference>
<feature type="domain" description="Acyl-CoA dehydrogenase/oxidase C-terminal" evidence="6">
    <location>
        <begin position="242"/>
        <end position="381"/>
    </location>
</feature>
<dbReference type="SUPFAM" id="SSF47203">
    <property type="entry name" value="Acyl-CoA dehydrogenase C-terminal domain-like"/>
    <property type="match status" value="1"/>
</dbReference>
<name>A0A7X6I1C8_9ACTN</name>
<dbReference type="Pfam" id="PF00441">
    <property type="entry name" value="Acyl-CoA_dh_1"/>
    <property type="match status" value="1"/>
</dbReference>
<keyword evidence="4 5" id="KW-0274">FAD</keyword>
<feature type="domain" description="Acyl-CoA dehydrogenase/oxidase N-terminal" evidence="8">
    <location>
        <begin position="73"/>
        <end position="125"/>
    </location>
</feature>
<dbReference type="InterPro" id="IPR013786">
    <property type="entry name" value="AcylCoA_DH/ox_N"/>
</dbReference>
<feature type="domain" description="Acyl-CoA oxidase/dehydrogenase middle" evidence="7">
    <location>
        <begin position="133"/>
        <end position="222"/>
    </location>
</feature>
<dbReference type="InterPro" id="IPR036250">
    <property type="entry name" value="AcylCo_DH-like_C"/>
</dbReference>
<evidence type="ECO:0000259" key="7">
    <source>
        <dbReference type="Pfam" id="PF02770"/>
    </source>
</evidence>
<evidence type="ECO:0000259" key="6">
    <source>
        <dbReference type="Pfam" id="PF00441"/>
    </source>
</evidence>
<dbReference type="Gene3D" id="2.40.110.10">
    <property type="entry name" value="Butyryl-CoA Dehydrogenase, subunit A, domain 2"/>
    <property type="match status" value="1"/>
</dbReference>
<evidence type="ECO:0000256" key="2">
    <source>
        <dbReference type="ARBA" id="ARBA00009347"/>
    </source>
</evidence>
<keyword evidence="3 5" id="KW-0285">Flavoprotein</keyword>
<organism evidence="9 10">
    <name type="scientific">Streptomyces lonarensis</name>
    <dbReference type="NCBI Taxonomy" id="700599"/>
    <lineage>
        <taxon>Bacteria</taxon>
        <taxon>Bacillati</taxon>
        <taxon>Actinomycetota</taxon>
        <taxon>Actinomycetes</taxon>
        <taxon>Kitasatosporales</taxon>
        <taxon>Streptomycetaceae</taxon>
        <taxon>Streptomyces</taxon>
    </lineage>
</organism>
<keyword evidence="5" id="KW-0560">Oxidoreductase</keyword>
<evidence type="ECO:0000313" key="10">
    <source>
        <dbReference type="Proteomes" id="UP000578686"/>
    </source>
</evidence>
<protein>
    <submittedName>
        <fullName evidence="9">Acyl-CoA dehydrogenase</fullName>
    </submittedName>
</protein>
<dbReference type="GO" id="GO:0003995">
    <property type="term" value="F:acyl-CoA dehydrogenase activity"/>
    <property type="evidence" value="ECO:0007669"/>
    <property type="project" value="TreeGrafter"/>
</dbReference>
<evidence type="ECO:0000259" key="8">
    <source>
        <dbReference type="Pfam" id="PF02771"/>
    </source>
</evidence>
<dbReference type="Gene3D" id="1.20.140.10">
    <property type="entry name" value="Butyryl-CoA Dehydrogenase, subunit A, domain 3"/>
    <property type="match status" value="1"/>
</dbReference>
<dbReference type="RefSeq" id="WP_167974753.1">
    <property type="nucleotide sequence ID" value="NZ_BHZG01000449.1"/>
</dbReference>
<keyword evidence="10" id="KW-1185">Reference proteome</keyword>
<gene>
    <name evidence="9" type="ORF">HCN56_24700</name>
</gene>
<proteinExistence type="inferred from homology"/>
<dbReference type="PANTHER" id="PTHR43884:SF19">
    <property type="entry name" value="ACYL-COA DEHYDROGENASE FADE4-RELATED"/>
    <property type="match status" value="1"/>
</dbReference>